<dbReference type="InterPro" id="IPR022398">
    <property type="entry name" value="Peptidase_S8_His-AS"/>
</dbReference>
<accession>A0ABS2ST35</accession>
<dbReference type="EMBL" id="JAFBCV010000005">
    <property type="protein sequence ID" value="MBM7838684.1"/>
    <property type="molecule type" value="Genomic_DNA"/>
</dbReference>
<dbReference type="Proteomes" id="UP001179280">
    <property type="component" value="Unassembled WGS sequence"/>
</dbReference>
<dbReference type="CDD" id="cd07477">
    <property type="entry name" value="Peptidases_S8_Subtilisin_subset"/>
    <property type="match status" value="1"/>
</dbReference>
<dbReference type="PROSITE" id="PS51892">
    <property type="entry name" value="SUBTILASE"/>
    <property type="match status" value="1"/>
</dbReference>
<keyword evidence="7 10" id="KW-0378">Hydrolase</keyword>
<evidence type="ECO:0000256" key="11">
    <source>
        <dbReference type="RuleBase" id="RU003355"/>
    </source>
</evidence>
<dbReference type="InterPro" id="IPR023827">
    <property type="entry name" value="Peptidase_S8_Asp-AS"/>
</dbReference>
<name>A0ABS2ST35_9BACI</name>
<dbReference type="RefSeq" id="WP_094190329.1">
    <property type="nucleotide sequence ID" value="NZ_JAFBCV010000005.1"/>
</dbReference>
<organism evidence="15 16">
    <name type="scientific">Shouchella xiaoxiensis</name>
    <dbReference type="NCBI Taxonomy" id="766895"/>
    <lineage>
        <taxon>Bacteria</taxon>
        <taxon>Bacillati</taxon>
        <taxon>Bacillota</taxon>
        <taxon>Bacilli</taxon>
        <taxon>Bacillales</taxon>
        <taxon>Bacillaceae</taxon>
        <taxon>Shouchella</taxon>
    </lineage>
</organism>
<dbReference type="InterPro" id="IPR010259">
    <property type="entry name" value="S8pro/Inhibitor_I9"/>
</dbReference>
<dbReference type="PANTHER" id="PTHR43806:SF11">
    <property type="entry name" value="CEREVISIN-RELATED"/>
    <property type="match status" value="1"/>
</dbReference>
<dbReference type="Gene3D" id="3.30.70.80">
    <property type="entry name" value="Peptidase S8 propeptide/proteinase inhibitor I9"/>
    <property type="match status" value="1"/>
</dbReference>
<dbReference type="PROSITE" id="PS00138">
    <property type="entry name" value="SUBTILASE_SER"/>
    <property type="match status" value="1"/>
</dbReference>
<comment type="caution">
    <text evidence="15">The sequence shown here is derived from an EMBL/GenBank/DDBJ whole genome shotgun (WGS) entry which is preliminary data.</text>
</comment>
<evidence type="ECO:0000256" key="5">
    <source>
        <dbReference type="ARBA" id="ARBA00022670"/>
    </source>
</evidence>
<feature type="domain" description="Peptidase S8/S53" evidence="13">
    <location>
        <begin position="134"/>
        <end position="371"/>
    </location>
</feature>
<keyword evidence="6" id="KW-0479">Metal-binding</keyword>
<feature type="active site" description="Charge relay system" evidence="10">
    <location>
        <position position="143"/>
    </location>
</feature>
<evidence type="ECO:0000256" key="2">
    <source>
        <dbReference type="ARBA" id="ARBA00004613"/>
    </source>
</evidence>
<protein>
    <submittedName>
        <fullName evidence="15">Subtilisin</fullName>
        <ecNumber evidence="15">3.4.21.62</ecNumber>
    </submittedName>
</protein>
<dbReference type="InterPro" id="IPR036852">
    <property type="entry name" value="Peptidase_S8/S53_dom_sf"/>
</dbReference>
<dbReference type="InterPro" id="IPR050131">
    <property type="entry name" value="Peptidase_S8_subtilisin-like"/>
</dbReference>
<dbReference type="PROSITE" id="PS00136">
    <property type="entry name" value="SUBTILASE_ASP"/>
    <property type="match status" value="1"/>
</dbReference>
<evidence type="ECO:0000256" key="6">
    <source>
        <dbReference type="ARBA" id="ARBA00022723"/>
    </source>
</evidence>
<evidence type="ECO:0000313" key="15">
    <source>
        <dbReference type="EMBL" id="MBM7838684.1"/>
    </source>
</evidence>
<feature type="signal peptide" evidence="12">
    <location>
        <begin position="1"/>
        <end position="27"/>
    </location>
</feature>
<feature type="domain" description="Inhibitor I9" evidence="14">
    <location>
        <begin position="34"/>
        <end position="110"/>
    </location>
</feature>
<dbReference type="InterPro" id="IPR023828">
    <property type="entry name" value="Peptidase_S8_Ser-AS"/>
</dbReference>
<comment type="cofactor">
    <cofactor evidence="1">
        <name>Ca(2+)</name>
        <dbReference type="ChEBI" id="CHEBI:29108"/>
    </cofactor>
</comment>
<evidence type="ECO:0000256" key="4">
    <source>
        <dbReference type="ARBA" id="ARBA00022525"/>
    </source>
</evidence>
<evidence type="ECO:0000256" key="3">
    <source>
        <dbReference type="ARBA" id="ARBA00011073"/>
    </source>
</evidence>
<reference evidence="15" key="1">
    <citation type="submission" date="2021-01" db="EMBL/GenBank/DDBJ databases">
        <title>Genomic Encyclopedia of Type Strains, Phase IV (KMG-IV): sequencing the most valuable type-strain genomes for metagenomic binning, comparative biology and taxonomic classification.</title>
        <authorList>
            <person name="Goeker M."/>
        </authorList>
    </citation>
    <scope>NUCLEOTIDE SEQUENCE</scope>
    <source>
        <strain evidence="15">DSM 21943</strain>
    </source>
</reference>
<keyword evidence="4" id="KW-0964">Secreted</keyword>
<dbReference type="SUPFAM" id="SSF54897">
    <property type="entry name" value="Protease propeptides/inhibitors"/>
    <property type="match status" value="1"/>
</dbReference>
<proteinExistence type="inferred from homology"/>
<evidence type="ECO:0000256" key="10">
    <source>
        <dbReference type="PROSITE-ProRule" id="PRU01240"/>
    </source>
</evidence>
<evidence type="ECO:0000256" key="7">
    <source>
        <dbReference type="ARBA" id="ARBA00022801"/>
    </source>
</evidence>
<dbReference type="SUPFAM" id="SSF52743">
    <property type="entry name" value="Subtilisin-like"/>
    <property type="match status" value="1"/>
</dbReference>
<keyword evidence="5 10" id="KW-0645">Protease</keyword>
<evidence type="ECO:0000256" key="8">
    <source>
        <dbReference type="ARBA" id="ARBA00022825"/>
    </source>
</evidence>
<feature type="chain" id="PRO_5046070821" evidence="12">
    <location>
        <begin position="28"/>
        <end position="380"/>
    </location>
</feature>
<feature type="active site" description="Charge relay system" evidence="10">
    <location>
        <position position="173"/>
    </location>
</feature>
<dbReference type="PRINTS" id="PR00723">
    <property type="entry name" value="SUBTILISIN"/>
</dbReference>
<keyword evidence="16" id="KW-1185">Reference proteome</keyword>
<dbReference type="Gene3D" id="3.40.50.200">
    <property type="entry name" value="Peptidase S8/S53 domain"/>
    <property type="match status" value="1"/>
</dbReference>
<dbReference type="PROSITE" id="PS00137">
    <property type="entry name" value="SUBTILASE_HIS"/>
    <property type="match status" value="1"/>
</dbReference>
<dbReference type="InterPro" id="IPR015500">
    <property type="entry name" value="Peptidase_S8_subtilisin-rel"/>
</dbReference>
<dbReference type="PANTHER" id="PTHR43806">
    <property type="entry name" value="PEPTIDASE S8"/>
    <property type="match status" value="1"/>
</dbReference>
<keyword evidence="8 10" id="KW-0720">Serine protease</keyword>
<comment type="similarity">
    <text evidence="3 10 11">Belongs to the peptidase S8 family.</text>
</comment>
<evidence type="ECO:0000313" key="16">
    <source>
        <dbReference type="Proteomes" id="UP001179280"/>
    </source>
</evidence>
<evidence type="ECO:0000256" key="12">
    <source>
        <dbReference type="SAM" id="SignalP"/>
    </source>
</evidence>
<dbReference type="Pfam" id="PF00082">
    <property type="entry name" value="Peptidase_S8"/>
    <property type="match status" value="1"/>
</dbReference>
<dbReference type="InterPro" id="IPR037045">
    <property type="entry name" value="S8pro/Inhibitor_I9_sf"/>
</dbReference>
<dbReference type="EC" id="3.4.21.62" evidence="15"/>
<comment type="subcellular location">
    <subcellularLocation>
        <location evidence="2">Secreted</location>
    </subcellularLocation>
</comment>
<keyword evidence="9" id="KW-0106">Calcium</keyword>
<dbReference type="GO" id="GO:0004252">
    <property type="term" value="F:serine-type endopeptidase activity"/>
    <property type="evidence" value="ECO:0007669"/>
    <property type="project" value="UniProtKB-EC"/>
</dbReference>
<dbReference type="Pfam" id="PF05922">
    <property type="entry name" value="Inhibitor_I9"/>
    <property type="match status" value="1"/>
</dbReference>
<keyword evidence="12" id="KW-0732">Signal</keyword>
<evidence type="ECO:0000259" key="14">
    <source>
        <dbReference type="Pfam" id="PF05922"/>
    </source>
</evidence>
<evidence type="ECO:0000256" key="9">
    <source>
        <dbReference type="ARBA" id="ARBA00022837"/>
    </source>
</evidence>
<dbReference type="InterPro" id="IPR034202">
    <property type="entry name" value="Subtilisin_Carlsberg-like"/>
</dbReference>
<sequence length="380" mass="39319">MNKKMGKIVASTALLISIAFSSSIAQAAEEAKEKYLIGFNEQEAVSTFVEQMEEDAFTILAEDKEEVDVELLYEFETIPVLSVELSPDDVASLELDPAISYIEEDFEVTTMAQSVPWGINRVQAPIAQNRGFTGAGVRVAVLDTGISTHPDLNIRGGVSFVPGEPTIADGNGHGTHVAGTIAALNNNVGVLGVAPNVELYGVKVLGANGSGSISGIAQGLQWAGNNGMHVANLSLGSSQPSATLEQAVNQATSQGVLVVAASGNSGAGTVGYPARYANAMAVGATDQNNNRASFSQYGQGLDIVAPGVGVQSTYPGNRYASLSGTSMATPHVAGVAALVKQKNPSWSNVQVRNHLKNTATNLGNTNLYGSGLVNAEAATR</sequence>
<evidence type="ECO:0000259" key="13">
    <source>
        <dbReference type="Pfam" id="PF00082"/>
    </source>
</evidence>
<gene>
    <name evidence="15" type="ORF">JOC54_001943</name>
</gene>
<feature type="active site" description="Charge relay system" evidence="10">
    <location>
        <position position="326"/>
    </location>
</feature>
<dbReference type="InterPro" id="IPR000209">
    <property type="entry name" value="Peptidase_S8/S53_dom"/>
</dbReference>
<evidence type="ECO:0000256" key="1">
    <source>
        <dbReference type="ARBA" id="ARBA00001913"/>
    </source>
</evidence>